<evidence type="ECO:0000256" key="1">
    <source>
        <dbReference type="SAM" id="Phobius"/>
    </source>
</evidence>
<evidence type="ECO:0000313" key="2">
    <source>
        <dbReference type="EMBL" id="SED32585.1"/>
    </source>
</evidence>
<proteinExistence type="predicted"/>
<gene>
    <name evidence="2" type="ORF">SAMN05216205_4916</name>
</gene>
<evidence type="ECO:0000313" key="3">
    <source>
        <dbReference type="Proteomes" id="UP000199665"/>
    </source>
</evidence>
<protein>
    <recommendedName>
        <fullName evidence="4">3TM holin, Phage_holin_3</fullName>
    </recommendedName>
</protein>
<reference evidence="2 3" key="1">
    <citation type="submission" date="2016-10" db="EMBL/GenBank/DDBJ databases">
        <authorList>
            <person name="Varghese N."/>
            <person name="Submissions S."/>
        </authorList>
    </citation>
    <scope>NUCLEOTIDE SEQUENCE [LARGE SCALE GENOMIC DNA]</scope>
    <source>
        <strain evidence="2 3">DSM 18327</strain>
    </source>
</reference>
<name>A0ABY0YCC7_9PSED</name>
<keyword evidence="3" id="KW-1185">Reference proteome</keyword>
<feature type="transmembrane region" description="Helical" evidence="1">
    <location>
        <begin position="58"/>
        <end position="76"/>
    </location>
</feature>
<comment type="caution">
    <text evidence="2">The sequence shown here is derived from an EMBL/GenBank/DDBJ whole genome shotgun (WGS) entry which is preliminary data.</text>
</comment>
<dbReference type="RefSeq" id="WP_090467912.1">
    <property type="nucleotide sequence ID" value="NZ_FNRV01000001.1"/>
</dbReference>
<organism evidence="2 3">
    <name type="scientific">Pseudomonas mohnii</name>
    <dbReference type="NCBI Taxonomy" id="395600"/>
    <lineage>
        <taxon>Bacteria</taxon>
        <taxon>Pseudomonadati</taxon>
        <taxon>Pseudomonadota</taxon>
        <taxon>Gammaproteobacteria</taxon>
        <taxon>Pseudomonadales</taxon>
        <taxon>Pseudomonadaceae</taxon>
        <taxon>Pseudomonas</taxon>
    </lineage>
</organism>
<dbReference type="EMBL" id="FNRV01000001">
    <property type="protein sequence ID" value="SED32585.1"/>
    <property type="molecule type" value="Genomic_DNA"/>
</dbReference>
<dbReference type="Proteomes" id="UP000199665">
    <property type="component" value="Unassembled WGS sequence"/>
</dbReference>
<keyword evidence="1" id="KW-1133">Transmembrane helix</keyword>
<feature type="transmembrane region" description="Helical" evidence="1">
    <location>
        <begin position="6"/>
        <end position="22"/>
    </location>
</feature>
<keyword evidence="1" id="KW-0812">Transmembrane</keyword>
<keyword evidence="1" id="KW-0472">Membrane</keyword>
<evidence type="ECO:0008006" key="4">
    <source>
        <dbReference type="Google" id="ProtNLM"/>
    </source>
</evidence>
<feature type="transmembrane region" description="Helical" evidence="1">
    <location>
        <begin position="34"/>
        <end position="52"/>
    </location>
</feature>
<accession>A0ABY0YCC7</accession>
<sequence length="86" mass="9611">MNTFLVMTDAFLCVLVVVAAAEHLRRVRPIEQPLLSISFYLVAIAAFGGFWSAIQGQYISPFTVTLHAGVVIYAWARRGHLFELKT</sequence>